<evidence type="ECO:0000256" key="4">
    <source>
        <dbReference type="ARBA" id="ARBA00022898"/>
    </source>
</evidence>
<organism evidence="5">
    <name type="scientific">Darwinula stevensoni</name>
    <dbReference type="NCBI Taxonomy" id="69355"/>
    <lineage>
        <taxon>Eukaryota</taxon>
        <taxon>Metazoa</taxon>
        <taxon>Ecdysozoa</taxon>
        <taxon>Arthropoda</taxon>
        <taxon>Crustacea</taxon>
        <taxon>Oligostraca</taxon>
        <taxon>Ostracoda</taxon>
        <taxon>Podocopa</taxon>
        <taxon>Podocopida</taxon>
        <taxon>Darwinulocopina</taxon>
        <taxon>Darwinuloidea</taxon>
        <taxon>Darwinulidae</taxon>
        <taxon>Darwinula</taxon>
    </lineage>
</organism>
<dbReference type="Gene3D" id="3.90.1150.170">
    <property type="match status" value="1"/>
</dbReference>
<evidence type="ECO:0000256" key="1">
    <source>
        <dbReference type="ARBA" id="ARBA00001933"/>
    </source>
</evidence>
<protein>
    <submittedName>
        <fullName evidence="5">Uncharacterized protein</fullName>
    </submittedName>
</protein>
<dbReference type="Proteomes" id="UP000677054">
    <property type="component" value="Unassembled WGS sequence"/>
</dbReference>
<comment type="similarity">
    <text evidence="2">Belongs to the group II decarboxylase family.</text>
</comment>
<dbReference type="GO" id="GO:0030170">
    <property type="term" value="F:pyridoxal phosphate binding"/>
    <property type="evidence" value="ECO:0007669"/>
    <property type="project" value="InterPro"/>
</dbReference>
<dbReference type="EMBL" id="LR915164">
    <property type="protein sequence ID" value="CAD7255009.1"/>
    <property type="molecule type" value="Genomic_DNA"/>
</dbReference>
<evidence type="ECO:0000256" key="3">
    <source>
        <dbReference type="ARBA" id="ARBA00022793"/>
    </source>
</evidence>
<dbReference type="SUPFAM" id="SSF53383">
    <property type="entry name" value="PLP-dependent transferases"/>
    <property type="match status" value="1"/>
</dbReference>
<reference evidence="5" key="1">
    <citation type="submission" date="2020-11" db="EMBL/GenBank/DDBJ databases">
        <authorList>
            <person name="Tran Van P."/>
        </authorList>
    </citation>
    <scope>NUCLEOTIDE SEQUENCE</scope>
</reference>
<name>A0A7R9AIL9_9CRUS</name>
<sequence length="138" mass="16228">MMGAPLQCSLFLLKEQGLLHHCNSASATYLFQQDKFYDVSYDTGDKSVQCGRKVDAFKFWLMWKARGDVGLEWRIDNAFQCARYMTEKLQSREGFRLVLPEFECTNVCFWYIPPAFRGKTEDEDWWEKLEKVAIAFPL</sequence>
<proteinExistence type="inferred from homology"/>
<dbReference type="AlphaFoldDB" id="A0A7R9AIL9"/>
<feature type="non-terminal residue" evidence="5">
    <location>
        <position position="1"/>
    </location>
</feature>
<keyword evidence="3" id="KW-0456">Lyase</keyword>
<dbReference type="EMBL" id="CAJPEV010015646">
    <property type="protein sequence ID" value="CAG0907193.1"/>
    <property type="molecule type" value="Genomic_DNA"/>
</dbReference>
<accession>A0A7R9AIL9</accession>
<dbReference type="OrthoDB" id="392571at2759"/>
<dbReference type="InterPro" id="IPR015424">
    <property type="entry name" value="PyrdxlP-dep_Trfase"/>
</dbReference>
<dbReference type="Pfam" id="PF00282">
    <property type="entry name" value="Pyridoxal_deC"/>
    <property type="match status" value="1"/>
</dbReference>
<comment type="cofactor">
    <cofactor evidence="1">
        <name>pyridoxal 5'-phosphate</name>
        <dbReference type="ChEBI" id="CHEBI:597326"/>
    </cofactor>
</comment>
<keyword evidence="3" id="KW-0210">Decarboxylase</keyword>
<dbReference type="PANTHER" id="PTHR45677:SF8">
    <property type="entry name" value="CYSTEINE SULFINIC ACID DECARBOXYLASE"/>
    <property type="match status" value="1"/>
</dbReference>
<dbReference type="InterPro" id="IPR002129">
    <property type="entry name" value="PyrdxlP-dep_de-COase"/>
</dbReference>
<dbReference type="GO" id="GO:0019752">
    <property type="term" value="P:carboxylic acid metabolic process"/>
    <property type="evidence" value="ECO:0007669"/>
    <property type="project" value="InterPro"/>
</dbReference>
<dbReference type="GO" id="GO:0016831">
    <property type="term" value="F:carboxy-lyase activity"/>
    <property type="evidence" value="ECO:0007669"/>
    <property type="project" value="UniProtKB-KW"/>
</dbReference>
<dbReference type="PANTHER" id="PTHR45677">
    <property type="entry name" value="GLUTAMATE DECARBOXYLASE-RELATED"/>
    <property type="match status" value="1"/>
</dbReference>
<evidence type="ECO:0000256" key="2">
    <source>
        <dbReference type="ARBA" id="ARBA00009533"/>
    </source>
</evidence>
<dbReference type="GO" id="GO:0005737">
    <property type="term" value="C:cytoplasm"/>
    <property type="evidence" value="ECO:0007669"/>
    <property type="project" value="TreeGrafter"/>
</dbReference>
<keyword evidence="6" id="KW-1185">Reference proteome</keyword>
<gene>
    <name evidence="5" type="ORF">DSTB1V02_LOCUS14755</name>
</gene>
<keyword evidence="4" id="KW-0663">Pyridoxal phosphate</keyword>
<evidence type="ECO:0000313" key="5">
    <source>
        <dbReference type="EMBL" id="CAD7255009.1"/>
    </source>
</evidence>
<evidence type="ECO:0000313" key="6">
    <source>
        <dbReference type="Proteomes" id="UP000677054"/>
    </source>
</evidence>